<dbReference type="EMBL" id="LAZR01000215">
    <property type="protein sequence ID" value="KKN81356.1"/>
    <property type="molecule type" value="Genomic_DNA"/>
</dbReference>
<gene>
    <name evidence="2" type="ORF">LCGC14_0319690</name>
</gene>
<name>A0A0F9W6S4_9ZZZZ</name>
<protein>
    <submittedName>
        <fullName evidence="2">Uncharacterized protein</fullName>
    </submittedName>
</protein>
<accession>A0A0F9W6S4</accession>
<comment type="caution">
    <text evidence="2">The sequence shown here is derived from an EMBL/GenBank/DDBJ whole genome shotgun (WGS) entry which is preliminary data.</text>
</comment>
<feature type="region of interest" description="Disordered" evidence="1">
    <location>
        <begin position="1"/>
        <end position="28"/>
    </location>
</feature>
<feature type="compositionally biased region" description="Basic and acidic residues" evidence="1">
    <location>
        <begin position="1"/>
        <end position="22"/>
    </location>
</feature>
<organism evidence="2">
    <name type="scientific">marine sediment metagenome</name>
    <dbReference type="NCBI Taxonomy" id="412755"/>
    <lineage>
        <taxon>unclassified sequences</taxon>
        <taxon>metagenomes</taxon>
        <taxon>ecological metagenomes</taxon>
    </lineage>
</organism>
<dbReference type="AlphaFoldDB" id="A0A0F9W6S4"/>
<reference evidence="2" key="1">
    <citation type="journal article" date="2015" name="Nature">
        <title>Complex archaea that bridge the gap between prokaryotes and eukaryotes.</title>
        <authorList>
            <person name="Spang A."/>
            <person name="Saw J.H."/>
            <person name="Jorgensen S.L."/>
            <person name="Zaremba-Niedzwiedzka K."/>
            <person name="Martijn J."/>
            <person name="Lind A.E."/>
            <person name="van Eijk R."/>
            <person name="Schleper C."/>
            <person name="Guy L."/>
            <person name="Ettema T.J."/>
        </authorList>
    </citation>
    <scope>NUCLEOTIDE SEQUENCE</scope>
</reference>
<sequence length="57" mass="6696">MWGDDGKYRGDLARERTAHQATKDQLTAMTHDREKLKLRVQALENEIERIEVDRATE</sequence>
<evidence type="ECO:0000313" key="2">
    <source>
        <dbReference type="EMBL" id="KKN81356.1"/>
    </source>
</evidence>
<proteinExistence type="predicted"/>
<evidence type="ECO:0000256" key="1">
    <source>
        <dbReference type="SAM" id="MobiDB-lite"/>
    </source>
</evidence>